<feature type="transmembrane region" description="Helical" evidence="6">
    <location>
        <begin position="378"/>
        <end position="399"/>
    </location>
</feature>
<dbReference type="GO" id="GO:0022857">
    <property type="term" value="F:transmembrane transporter activity"/>
    <property type="evidence" value="ECO:0007669"/>
    <property type="project" value="InterPro"/>
</dbReference>
<keyword evidence="5 6" id="KW-0472">Membrane</keyword>
<dbReference type="GO" id="GO:0012505">
    <property type="term" value="C:endomembrane system"/>
    <property type="evidence" value="ECO:0007669"/>
    <property type="project" value="UniProtKB-SubCell"/>
</dbReference>
<dbReference type="EMBL" id="CXWC01000013">
    <property type="protein sequence ID" value="CTQ77200.1"/>
    <property type="molecule type" value="Genomic_DNA"/>
</dbReference>
<dbReference type="PANTHER" id="PTHR23501:SF191">
    <property type="entry name" value="VACUOLAR BASIC AMINO ACID TRANSPORTER 4"/>
    <property type="match status" value="1"/>
</dbReference>
<feature type="transmembrane region" description="Helical" evidence="6">
    <location>
        <begin position="151"/>
        <end position="173"/>
    </location>
</feature>
<dbReference type="PANTHER" id="PTHR23501">
    <property type="entry name" value="MAJOR FACILITATOR SUPERFAMILY"/>
    <property type="match status" value="1"/>
</dbReference>
<dbReference type="Gene3D" id="1.20.1250.20">
    <property type="entry name" value="MFS general substrate transporter like domains"/>
    <property type="match status" value="1"/>
</dbReference>
<evidence type="ECO:0000313" key="9">
    <source>
        <dbReference type="Proteomes" id="UP000049983"/>
    </source>
</evidence>
<feature type="domain" description="Major facilitator superfamily (MFS) profile" evidence="7">
    <location>
        <begin position="28"/>
        <end position="486"/>
    </location>
</feature>
<keyword evidence="3 6" id="KW-0812">Transmembrane</keyword>
<organism evidence="8 9">
    <name type="scientific">Roseibium album</name>
    <dbReference type="NCBI Taxonomy" id="311410"/>
    <lineage>
        <taxon>Bacteria</taxon>
        <taxon>Pseudomonadati</taxon>
        <taxon>Pseudomonadota</taxon>
        <taxon>Alphaproteobacteria</taxon>
        <taxon>Hyphomicrobiales</taxon>
        <taxon>Stappiaceae</taxon>
        <taxon>Roseibium</taxon>
    </lineage>
</organism>
<feature type="transmembrane region" description="Helical" evidence="6">
    <location>
        <begin position="62"/>
        <end position="80"/>
    </location>
</feature>
<feature type="transmembrane region" description="Helical" evidence="6">
    <location>
        <begin position="353"/>
        <end position="372"/>
    </location>
</feature>
<feature type="transmembrane region" description="Helical" evidence="6">
    <location>
        <begin position="224"/>
        <end position="242"/>
    </location>
</feature>
<dbReference type="InterPro" id="IPR036259">
    <property type="entry name" value="MFS_trans_sf"/>
</dbReference>
<accession>A0A0M7AQL8</accession>
<dbReference type="SUPFAM" id="SSF103473">
    <property type="entry name" value="MFS general substrate transporter"/>
    <property type="match status" value="1"/>
</dbReference>
<feature type="transmembrane region" description="Helical" evidence="6">
    <location>
        <begin position="286"/>
        <end position="311"/>
    </location>
</feature>
<feature type="transmembrane region" description="Helical" evidence="6">
    <location>
        <begin position="179"/>
        <end position="203"/>
    </location>
</feature>
<dbReference type="GeneID" id="97672317"/>
<keyword evidence="2" id="KW-0813">Transport</keyword>
<dbReference type="STRING" id="311410.LA5095_03765"/>
<keyword evidence="4 6" id="KW-1133">Transmembrane helix</keyword>
<name>A0A0M7AQL8_9HYPH</name>
<evidence type="ECO:0000256" key="5">
    <source>
        <dbReference type="ARBA" id="ARBA00023136"/>
    </source>
</evidence>
<reference evidence="9" key="1">
    <citation type="submission" date="2015-07" db="EMBL/GenBank/DDBJ databases">
        <authorList>
            <person name="Rodrigo-Torres Lidia"/>
            <person name="Arahal R.David."/>
        </authorList>
    </citation>
    <scope>NUCLEOTIDE SEQUENCE [LARGE SCALE GENOMIC DNA]</scope>
    <source>
        <strain evidence="9">CECT 5096</strain>
    </source>
</reference>
<feature type="transmembrane region" description="Helical" evidence="6">
    <location>
        <begin position="92"/>
        <end position="112"/>
    </location>
</feature>
<protein>
    <submittedName>
        <fullName evidence="8">Putative multidrug-efflux transporter/MT1670</fullName>
    </submittedName>
</protein>
<evidence type="ECO:0000256" key="4">
    <source>
        <dbReference type="ARBA" id="ARBA00022989"/>
    </source>
</evidence>
<evidence type="ECO:0000256" key="3">
    <source>
        <dbReference type="ARBA" id="ARBA00022692"/>
    </source>
</evidence>
<feature type="transmembrane region" description="Helical" evidence="6">
    <location>
        <begin position="26"/>
        <end position="50"/>
    </location>
</feature>
<dbReference type="Pfam" id="PF07690">
    <property type="entry name" value="MFS_1"/>
    <property type="match status" value="1"/>
</dbReference>
<dbReference type="InterPro" id="IPR011701">
    <property type="entry name" value="MFS"/>
</dbReference>
<feature type="transmembrane region" description="Helical" evidence="6">
    <location>
        <begin position="248"/>
        <end position="265"/>
    </location>
</feature>
<dbReference type="AlphaFoldDB" id="A0A0M7AQL8"/>
<proteinExistence type="predicted"/>
<dbReference type="PRINTS" id="PR01036">
    <property type="entry name" value="TCRTETB"/>
</dbReference>
<dbReference type="OrthoDB" id="9812189at2"/>
<evidence type="ECO:0000259" key="7">
    <source>
        <dbReference type="PROSITE" id="PS50850"/>
    </source>
</evidence>
<gene>
    <name evidence="8" type="ORF">LA5096_05047</name>
</gene>
<evidence type="ECO:0000256" key="2">
    <source>
        <dbReference type="ARBA" id="ARBA00022448"/>
    </source>
</evidence>
<evidence type="ECO:0000313" key="8">
    <source>
        <dbReference type="EMBL" id="CTQ77200.1"/>
    </source>
</evidence>
<dbReference type="GO" id="GO:0005886">
    <property type="term" value="C:plasma membrane"/>
    <property type="evidence" value="ECO:0007669"/>
    <property type="project" value="TreeGrafter"/>
</dbReference>
<feature type="transmembrane region" description="Helical" evidence="6">
    <location>
        <begin position="323"/>
        <end position="341"/>
    </location>
</feature>
<dbReference type="Gene3D" id="1.20.1720.10">
    <property type="entry name" value="Multidrug resistance protein D"/>
    <property type="match status" value="1"/>
</dbReference>
<dbReference type="RefSeq" id="WP_055117646.1">
    <property type="nucleotide sequence ID" value="NZ_CXWA01000004.1"/>
</dbReference>
<feature type="transmembrane region" description="Helical" evidence="6">
    <location>
        <begin position="462"/>
        <end position="481"/>
    </location>
</feature>
<evidence type="ECO:0000256" key="1">
    <source>
        <dbReference type="ARBA" id="ARBA00004127"/>
    </source>
</evidence>
<dbReference type="InterPro" id="IPR020846">
    <property type="entry name" value="MFS_dom"/>
</dbReference>
<dbReference type="Proteomes" id="UP000049983">
    <property type="component" value="Unassembled WGS sequence"/>
</dbReference>
<comment type="subcellular location">
    <subcellularLocation>
        <location evidence="1">Endomembrane system</location>
        <topology evidence="1">Multi-pass membrane protein</topology>
    </subcellularLocation>
</comment>
<dbReference type="PROSITE" id="PS50850">
    <property type="entry name" value="MFS"/>
    <property type="match status" value="1"/>
</dbReference>
<evidence type="ECO:0000256" key="6">
    <source>
        <dbReference type="SAM" id="Phobius"/>
    </source>
</evidence>
<sequence length="497" mass="51910">MSVSSPAQSPATGNVANSALFSPDRIAGTIALILGVGSHALNGFVTTAVLPDIIRELGGQNRAFWVFSSFEMMAILAGCLTGATKVRLGARLPFMVATSLLAGGSVLAGLSTSLEGLIAGRAVQGFGEGMIVALCYSLIPDLFPNNVAPRVFAMLAGVWALAAGIGPLSAGLLTELWSWRAAFLINIPLTVLLFLLMNSALPARSRAEPDKKAVDTGRRGGDRMVLRFTLLTASILLLTMIGEVHQPLPLAATILTGLIAAALLLKIDRVSVQRLFPLNAFKARTVIGLGTWIVFLISVSAAVRAVFITTFGQVYWDLSVTQASYVAAGLAFSWSFFAWVSSKAPSRRRELNYLVLGPLLIVAGMVMTAASIEMASLPTFALAAIVTGAGHGLSNQILLRSLMYTTGNREQDLVSSILPTLSSAGIAIGGGLTGLIAVLTGLVSAGDTTLVSAEAVSRSGAAIFYINAALTIVPTCAMLVLRHRLIGLEASERATSK</sequence>
<feature type="transmembrane region" description="Helical" evidence="6">
    <location>
        <begin position="420"/>
        <end position="442"/>
    </location>
</feature>
<keyword evidence="9" id="KW-1185">Reference proteome</keyword>